<protein>
    <submittedName>
        <fullName evidence="3">Uncharacterized protein</fullName>
    </submittedName>
</protein>
<keyword evidence="1" id="KW-0472">Membrane</keyword>
<sequence>MNTFRMVLDICLALEAGMLTWEEEAKDNLKDVVAGICCLSVVMLKLLFVVSFALCIYHSLQHQHPFRLYRPSKAGADNPSVGKTDIFLRLTAMRARASERIANGFGDSGARPPNSERMGRTCYFSPIQCLIVWPKDRISNYVDINQAGSEGGLNENVRIAPIPQYDSSVNIASLNHNLLEALKPRKIERG</sequence>
<dbReference type="AlphaFoldDB" id="A0A1I8AUV3"/>
<keyword evidence="1" id="KW-0812">Transmembrane</keyword>
<organism evidence="2 3">
    <name type="scientific">Steinernema glaseri</name>
    <dbReference type="NCBI Taxonomy" id="37863"/>
    <lineage>
        <taxon>Eukaryota</taxon>
        <taxon>Metazoa</taxon>
        <taxon>Ecdysozoa</taxon>
        <taxon>Nematoda</taxon>
        <taxon>Chromadorea</taxon>
        <taxon>Rhabditida</taxon>
        <taxon>Tylenchina</taxon>
        <taxon>Panagrolaimomorpha</taxon>
        <taxon>Strongyloidoidea</taxon>
        <taxon>Steinernematidae</taxon>
        <taxon>Steinernema</taxon>
    </lineage>
</organism>
<accession>A0A1I8AUV3</accession>
<evidence type="ECO:0000313" key="3">
    <source>
        <dbReference type="WBParaSite" id="L893_g9300.t1"/>
    </source>
</evidence>
<dbReference type="WBParaSite" id="L893_g9300.t1">
    <property type="protein sequence ID" value="L893_g9300.t1"/>
    <property type="gene ID" value="L893_g9300"/>
</dbReference>
<reference evidence="3" key="1">
    <citation type="submission" date="2016-11" db="UniProtKB">
        <authorList>
            <consortium name="WormBaseParasite"/>
        </authorList>
    </citation>
    <scope>IDENTIFICATION</scope>
</reference>
<proteinExistence type="predicted"/>
<evidence type="ECO:0000256" key="1">
    <source>
        <dbReference type="SAM" id="Phobius"/>
    </source>
</evidence>
<keyword evidence="1" id="KW-1133">Transmembrane helix</keyword>
<name>A0A1I8AUV3_9BILA</name>
<feature type="transmembrane region" description="Helical" evidence="1">
    <location>
        <begin position="32"/>
        <end position="57"/>
    </location>
</feature>
<keyword evidence="2" id="KW-1185">Reference proteome</keyword>
<evidence type="ECO:0000313" key="2">
    <source>
        <dbReference type="Proteomes" id="UP000095287"/>
    </source>
</evidence>
<dbReference type="Proteomes" id="UP000095287">
    <property type="component" value="Unplaced"/>
</dbReference>